<comment type="subcellular location">
    <subcellularLocation>
        <location evidence="13 14">Cytoplasm</location>
    </subcellularLocation>
</comment>
<comment type="caution">
    <text evidence="15">The sequence shown here is derived from an EMBL/GenBank/DDBJ whole genome shotgun (WGS) entry which is preliminary data.</text>
</comment>
<feature type="binding site" evidence="13">
    <location>
        <position position="182"/>
    </location>
    <ligand>
        <name>substrate</name>
    </ligand>
</feature>
<evidence type="ECO:0000256" key="9">
    <source>
        <dbReference type="ARBA" id="ARBA00022490"/>
    </source>
</evidence>
<dbReference type="InterPro" id="IPR020861">
    <property type="entry name" value="Triosephosphate_isomerase_AS"/>
</dbReference>
<dbReference type="InterPro" id="IPR013785">
    <property type="entry name" value="Aldolase_TIM"/>
</dbReference>
<dbReference type="GO" id="GO:0046166">
    <property type="term" value="P:glyceraldehyde-3-phosphate biosynthetic process"/>
    <property type="evidence" value="ECO:0007669"/>
    <property type="project" value="TreeGrafter"/>
</dbReference>
<dbReference type="EMBL" id="AEQP01000002">
    <property type="protein sequence ID" value="EFV95565.1"/>
    <property type="molecule type" value="Genomic_DNA"/>
</dbReference>
<dbReference type="RefSeq" id="WP_005672463.1">
    <property type="nucleotide sequence ID" value="NZ_CP146288.1"/>
</dbReference>
<evidence type="ECO:0000313" key="15">
    <source>
        <dbReference type="EMBL" id="EFV95565.1"/>
    </source>
</evidence>
<gene>
    <name evidence="13 15" type="primary">tpiA</name>
    <name evidence="15" type="ORF">HMPREF0551_0473</name>
</gene>
<dbReference type="PANTHER" id="PTHR21139:SF42">
    <property type="entry name" value="TRIOSEPHOSPHATE ISOMERASE"/>
    <property type="match status" value="1"/>
</dbReference>
<evidence type="ECO:0000256" key="3">
    <source>
        <dbReference type="ARBA" id="ARBA00004939"/>
    </source>
</evidence>
<evidence type="ECO:0000256" key="6">
    <source>
        <dbReference type="ARBA" id="ARBA00011940"/>
    </source>
</evidence>
<dbReference type="PROSITE" id="PS00171">
    <property type="entry name" value="TIM_1"/>
    <property type="match status" value="1"/>
</dbReference>
<dbReference type="GO" id="GO:0005829">
    <property type="term" value="C:cytosol"/>
    <property type="evidence" value="ECO:0007669"/>
    <property type="project" value="TreeGrafter"/>
</dbReference>
<keyword evidence="10 13" id="KW-0324">Glycolysis</keyword>
<dbReference type="EC" id="5.3.1.1" evidence="6 13"/>
<keyword evidence="8 13" id="KW-0312">Gluconeogenesis</keyword>
<organism evidence="15 16">
    <name type="scientific">Lautropia mirabilis ATCC 51599</name>
    <dbReference type="NCBI Taxonomy" id="887898"/>
    <lineage>
        <taxon>Bacteria</taxon>
        <taxon>Pseudomonadati</taxon>
        <taxon>Pseudomonadota</taxon>
        <taxon>Betaproteobacteria</taxon>
        <taxon>Burkholderiales</taxon>
        <taxon>Burkholderiaceae</taxon>
        <taxon>Lautropia</taxon>
    </lineage>
</organism>
<evidence type="ECO:0000256" key="5">
    <source>
        <dbReference type="ARBA" id="ARBA00011738"/>
    </source>
</evidence>
<dbReference type="FunFam" id="3.20.20.70:FF:000020">
    <property type="entry name" value="Triosephosphate isomerase"/>
    <property type="match status" value="1"/>
</dbReference>
<comment type="similarity">
    <text evidence="4 13 14">Belongs to the triosephosphate isomerase family.</text>
</comment>
<dbReference type="InterPro" id="IPR022896">
    <property type="entry name" value="TrioseP_Isoase_bac/euk"/>
</dbReference>
<feature type="binding site" evidence="13">
    <location>
        <begin position="18"/>
        <end position="20"/>
    </location>
    <ligand>
        <name>substrate</name>
    </ligand>
</feature>
<evidence type="ECO:0000256" key="2">
    <source>
        <dbReference type="ARBA" id="ARBA00004742"/>
    </source>
</evidence>
<feature type="active site" description="Proton acceptor" evidence="13">
    <location>
        <position position="176"/>
    </location>
</feature>
<feature type="binding site" evidence="13">
    <location>
        <begin position="242"/>
        <end position="243"/>
    </location>
    <ligand>
        <name>substrate</name>
    </ligand>
</feature>
<feature type="active site" description="Electrophile" evidence="13">
    <location>
        <position position="104"/>
    </location>
</feature>
<dbReference type="GO" id="GO:0006094">
    <property type="term" value="P:gluconeogenesis"/>
    <property type="evidence" value="ECO:0007669"/>
    <property type="project" value="UniProtKB-UniRule"/>
</dbReference>
<dbReference type="InterPro" id="IPR000652">
    <property type="entry name" value="Triosephosphate_isomerase"/>
</dbReference>
<dbReference type="InterPro" id="IPR035990">
    <property type="entry name" value="TIM_sf"/>
</dbReference>
<comment type="pathway">
    <text evidence="2 13 14">Carbohydrate biosynthesis; gluconeogenesis.</text>
</comment>
<reference evidence="15 16" key="1">
    <citation type="submission" date="2010-12" db="EMBL/GenBank/DDBJ databases">
        <authorList>
            <person name="Muzny D."/>
            <person name="Qin X."/>
            <person name="Deng J."/>
            <person name="Jiang H."/>
            <person name="Liu Y."/>
            <person name="Qu J."/>
            <person name="Song X.-Z."/>
            <person name="Zhang L."/>
            <person name="Thornton R."/>
            <person name="Coyle M."/>
            <person name="Francisco L."/>
            <person name="Jackson L."/>
            <person name="Javaid M."/>
            <person name="Korchina V."/>
            <person name="Kovar C."/>
            <person name="Mata R."/>
            <person name="Mathew T."/>
            <person name="Ngo R."/>
            <person name="Nguyen L."/>
            <person name="Nguyen N."/>
            <person name="Okwuonu G."/>
            <person name="Ongeri F."/>
            <person name="Pham C."/>
            <person name="Simmons D."/>
            <person name="Wilczek-Boney K."/>
            <person name="Hale W."/>
            <person name="Jakkamsetti A."/>
            <person name="Pham P."/>
            <person name="Ruth R."/>
            <person name="San Lucas F."/>
            <person name="Warren J."/>
            <person name="Zhang J."/>
            <person name="Zhao Z."/>
            <person name="Zhou C."/>
            <person name="Zhu D."/>
            <person name="Lee S."/>
            <person name="Bess C."/>
            <person name="Blankenburg K."/>
            <person name="Forbes L."/>
            <person name="Fu Q."/>
            <person name="Gubbala S."/>
            <person name="Hirani K."/>
            <person name="Jayaseelan J.C."/>
            <person name="Lara F."/>
            <person name="Munidasa M."/>
            <person name="Palculict T."/>
            <person name="Patil S."/>
            <person name="Pu L.-L."/>
            <person name="Saada N."/>
            <person name="Tang L."/>
            <person name="Weissenberger G."/>
            <person name="Zhu Y."/>
            <person name="Hemphill L."/>
            <person name="Shang Y."/>
            <person name="Youmans B."/>
            <person name="Ayvaz T."/>
            <person name="Ross M."/>
            <person name="Santibanez J."/>
            <person name="Aqrawi P."/>
            <person name="Gross S."/>
            <person name="Joshi V."/>
            <person name="Fowler G."/>
            <person name="Nazareth L."/>
            <person name="Reid J."/>
            <person name="Worley K."/>
            <person name="Petrosino J."/>
            <person name="Highlander S."/>
            <person name="Gibbs R."/>
        </authorList>
    </citation>
    <scope>NUCLEOTIDE SEQUENCE [LARGE SCALE GENOMIC DNA]</scope>
    <source>
        <strain evidence="15 16">ATCC 51599</strain>
    </source>
</reference>
<evidence type="ECO:0000256" key="12">
    <source>
        <dbReference type="ARBA" id="ARBA00055680"/>
    </source>
</evidence>
<comment type="catalytic activity">
    <reaction evidence="1 13 14">
        <text>D-glyceraldehyde 3-phosphate = dihydroxyacetone phosphate</text>
        <dbReference type="Rhea" id="RHEA:18585"/>
        <dbReference type="ChEBI" id="CHEBI:57642"/>
        <dbReference type="ChEBI" id="CHEBI:59776"/>
        <dbReference type="EC" id="5.3.1.1"/>
    </reaction>
</comment>
<dbReference type="PANTHER" id="PTHR21139">
    <property type="entry name" value="TRIOSEPHOSPHATE ISOMERASE"/>
    <property type="match status" value="1"/>
</dbReference>
<proteinExistence type="inferred from homology"/>
<evidence type="ECO:0000256" key="10">
    <source>
        <dbReference type="ARBA" id="ARBA00023152"/>
    </source>
</evidence>
<protein>
    <recommendedName>
        <fullName evidence="7 13">Triosephosphate isomerase</fullName>
        <shortName evidence="13">TIM</shortName>
        <shortName evidence="13">TPI</shortName>
        <ecNumber evidence="6 13">5.3.1.1</ecNumber>
    </recommendedName>
    <alternativeName>
        <fullName evidence="13">Triose-phosphate isomerase</fullName>
    </alternativeName>
</protein>
<accession>E7RUW1</accession>
<dbReference type="Gene3D" id="3.20.20.70">
    <property type="entry name" value="Aldolase class I"/>
    <property type="match status" value="1"/>
</dbReference>
<dbReference type="UniPathway" id="UPA00109">
    <property type="reaction ID" value="UER00189"/>
</dbReference>
<dbReference type="HOGENOM" id="CLU_024251_2_1_4"/>
<evidence type="ECO:0000313" key="16">
    <source>
        <dbReference type="Proteomes" id="UP000011021"/>
    </source>
</evidence>
<evidence type="ECO:0000256" key="14">
    <source>
        <dbReference type="RuleBase" id="RU363013"/>
    </source>
</evidence>
<comment type="pathway">
    <text evidence="3">Carbohydrate metabolism; erythritol degradation.</text>
</comment>
<dbReference type="UniPathway" id="UPA00138"/>
<dbReference type="STRING" id="887898.HMPREF0551_0473"/>
<evidence type="ECO:0000256" key="1">
    <source>
        <dbReference type="ARBA" id="ARBA00000474"/>
    </source>
</evidence>
<evidence type="ECO:0000256" key="11">
    <source>
        <dbReference type="ARBA" id="ARBA00023235"/>
    </source>
</evidence>
<evidence type="ECO:0000256" key="4">
    <source>
        <dbReference type="ARBA" id="ARBA00007422"/>
    </source>
</evidence>
<dbReference type="Proteomes" id="UP000011021">
    <property type="component" value="Unassembled WGS sequence"/>
</dbReference>
<keyword evidence="16" id="KW-1185">Reference proteome</keyword>
<dbReference type="PROSITE" id="PS51440">
    <property type="entry name" value="TIM_2"/>
    <property type="match status" value="1"/>
</dbReference>
<dbReference type="HAMAP" id="MF_00147_B">
    <property type="entry name" value="TIM_B"/>
    <property type="match status" value="1"/>
</dbReference>
<dbReference type="GO" id="GO:0019563">
    <property type="term" value="P:glycerol catabolic process"/>
    <property type="evidence" value="ECO:0007669"/>
    <property type="project" value="TreeGrafter"/>
</dbReference>
<keyword evidence="11 13" id="KW-0413">Isomerase</keyword>
<comment type="subunit">
    <text evidence="5 13 14">Homodimer.</text>
</comment>
<keyword evidence="9 13" id="KW-0963">Cytoplasm</keyword>
<dbReference type="SUPFAM" id="SSF51351">
    <property type="entry name" value="Triosephosphate isomerase (TIM)"/>
    <property type="match status" value="1"/>
</dbReference>
<dbReference type="GO" id="GO:0004807">
    <property type="term" value="F:triose-phosphate isomerase activity"/>
    <property type="evidence" value="ECO:0007669"/>
    <property type="project" value="UniProtKB-UniRule"/>
</dbReference>
<name>E7RUW1_9BURK</name>
<dbReference type="Pfam" id="PF00121">
    <property type="entry name" value="TIM"/>
    <property type="match status" value="1"/>
</dbReference>
<comment type="pathway">
    <text evidence="13 14">Carbohydrate degradation; glycolysis; D-glyceraldehyde 3-phosphate from glycerone phosphate: step 1/1.</text>
</comment>
<dbReference type="GO" id="GO:0006096">
    <property type="term" value="P:glycolytic process"/>
    <property type="evidence" value="ECO:0007669"/>
    <property type="project" value="UniProtKB-UniRule"/>
</dbReference>
<dbReference type="CDD" id="cd00311">
    <property type="entry name" value="TIM"/>
    <property type="match status" value="1"/>
</dbReference>
<comment type="function">
    <text evidence="12 13">Involved in the gluconeogenesis. Catalyzes stereospecifically the conversion of dihydroxyacetone phosphate (DHAP) to D-glyceraldehyde-3-phosphate (G3P).</text>
</comment>
<dbReference type="NCBIfam" id="TIGR00419">
    <property type="entry name" value="tim"/>
    <property type="match status" value="1"/>
</dbReference>
<evidence type="ECO:0000256" key="7">
    <source>
        <dbReference type="ARBA" id="ARBA00019397"/>
    </source>
</evidence>
<evidence type="ECO:0000256" key="13">
    <source>
        <dbReference type="HAMAP-Rule" id="MF_00147"/>
    </source>
</evidence>
<dbReference type="eggNOG" id="COG0149">
    <property type="taxonomic scope" value="Bacteria"/>
</dbReference>
<evidence type="ECO:0000256" key="8">
    <source>
        <dbReference type="ARBA" id="ARBA00022432"/>
    </source>
</evidence>
<sequence length="264" mass="27675">MPDSTNTQGKRRPLVMGNWKMNGRQANNEALLSALKPAVAGFDTIDVAVCPPFPYLSQTASQLADSNITFGAQNLSAQQDGAYTGEVSSGMLVDLKVRWVLVGHSERRSLYGETDEIVAAKTQVALDAGLIPVICIGETLEERKTGDTEVVLARQLDAVLPVIERHPASAFVLAYEPVWAIGTGLTATPEQAQAVHAFLRDRLASSGYAAAPSVRILYGGSVKAANAPELFSQPDVDGGLVGGASLVANEFVGIAKAAVDSLGA</sequence>
<dbReference type="AlphaFoldDB" id="E7RUW1"/>
<feature type="binding site" evidence="13">
    <location>
        <position position="221"/>
    </location>
    <ligand>
        <name>substrate</name>
    </ligand>
</feature>